<dbReference type="KEGG" id="medw:NCTC10132_00327"/>
<dbReference type="EMBL" id="LS991951">
    <property type="protein sequence ID" value="SYV96973.1"/>
    <property type="molecule type" value="Genomic_DNA"/>
</dbReference>
<dbReference type="Proteomes" id="UP000257559">
    <property type="component" value="Chromosome"/>
</dbReference>
<evidence type="ECO:0000313" key="1">
    <source>
        <dbReference type="EMBL" id="SYV96973.1"/>
    </source>
</evidence>
<proteinExistence type="predicted"/>
<keyword evidence="1" id="KW-0413">Isomerase</keyword>
<reference evidence="2" key="1">
    <citation type="submission" date="2018-06" db="EMBL/GenBank/DDBJ databases">
        <authorList>
            <consortium name="Pathogen Informatics"/>
        </authorList>
    </citation>
    <scope>NUCLEOTIDE SEQUENCE [LARGE SCALE GENOMIC DNA]</scope>
    <source>
        <strain evidence="2">NCTC10132</strain>
    </source>
</reference>
<dbReference type="AlphaFoldDB" id="A0A3B0QAA8"/>
<gene>
    <name evidence="1" type="primary">pgam_2</name>
    <name evidence="1" type="ORF">NCTC10132_00327</name>
</gene>
<protein>
    <submittedName>
        <fullName evidence="1">Phosphoglycerate mutase</fullName>
        <ecNumber evidence="1">5.4.2.1</ecNumber>
    </submittedName>
</protein>
<dbReference type="EC" id="5.4.2.1" evidence="1"/>
<name>A0A3B0QAA8_9BACT</name>
<dbReference type="InterPro" id="IPR017850">
    <property type="entry name" value="Alkaline_phosphatase_core_sf"/>
</dbReference>
<sequence length="43" mass="4731">MLICTDKNVKLKDGALANVAPTVLDYIKVAQPKEMDQDSLLVK</sequence>
<organism evidence="1 2">
    <name type="scientific">Mycoplasmopsis edwardii</name>
    <dbReference type="NCBI Taxonomy" id="53558"/>
    <lineage>
        <taxon>Bacteria</taxon>
        <taxon>Bacillati</taxon>
        <taxon>Mycoplasmatota</taxon>
        <taxon>Mycoplasmoidales</taxon>
        <taxon>Metamycoplasmataceae</taxon>
        <taxon>Mycoplasmopsis</taxon>
    </lineage>
</organism>
<evidence type="ECO:0000313" key="2">
    <source>
        <dbReference type="Proteomes" id="UP000257559"/>
    </source>
</evidence>
<accession>A0A3B0QAA8</accession>
<dbReference type="GO" id="GO:0016853">
    <property type="term" value="F:isomerase activity"/>
    <property type="evidence" value="ECO:0007669"/>
    <property type="project" value="UniProtKB-KW"/>
</dbReference>
<keyword evidence="2" id="KW-1185">Reference proteome</keyword>
<dbReference type="Gene3D" id="3.40.720.10">
    <property type="entry name" value="Alkaline Phosphatase, subunit A"/>
    <property type="match status" value="1"/>
</dbReference>